<dbReference type="SUPFAM" id="SSF53254">
    <property type="entry name" value="Phosphoglycerate mutase-like"/>
    <property type="match status" value="1"/>
</dbReference>
<evidence type="ECO:0000313" key="1">
    <source>
        <dbReference type="EMBL" id="CAH2354988.1"/>
    </source>
</evidence>
<keyword evidence="2" id="KW-1185">Reference proteome</keyword>
<dbReference type="InterPro" id="IPR050275">
    <property type="entry name" value="PGM_Phosphatase"/>
</dbReference>
<evidence type="ECO:0000313" key="2">
    <source>
        <dbReference type="Proteomes" id="UP000837801"/>
    </source>
</evidence>
<proteinExistence type="predicted"/>
<reference evidence="1" key="1">
    <citation type="submission" date="2022-03" db="EMBL/GenBank/DDBJ databases">
        <authorList>
            <person name="Legras J.-L."/>
            <person name="Devillers H."/>
            <person name="Grondin C."/>
        </authorList>
    </citation>
    <scope>NUCLEOTIDE SEQUENCE</scope>
    <source>
        <strain evidence="1">CLIB 1423</strain>
    </source>
</reference>
<dbReference type="SMART" id="SM00855">
    <property type="entry name" value="PGAM"/>
    <property type="match status" value="1"/>
</dbReference>
<dbReference type="InterPro" id="IPR029033">
    <property type="entry name" value="His_PPase_superfam"/>
</dbReference>
<sequence length="313" mass="36463">MSLLIPNERDHWDAHGDLDQDVIFFENRDSRNSKVSEYWEFEPVHGFFKQSDESTNDMEFNYGLDDFGIEPANWESLVSKLNQLNALASQDEQYKLLFLARHGQGWHNAAHAKYTVEEWHEKWRFLGTDGVIEWGPDANLTSLGIDQAKENNQLWKEQLQKGAPIPTKFYVSPLRRSSYTLKHTWEGIEIPRPHVAENVRETIGLHPCHQRSTKTVISQRFPEFKFGPEFTEHDHLWDQYTPGREKLHEQFLRVNLFLETVFENDRDHSIISITSHAGTIRAFISSIGHRKFTIPTGGMIPVVVKGRKIVRKE</sequence>
<dbReference type="GO" id="GO:0016791">
    <property type="term" value="F:phosphatase activity"/>
    <property type="evidence" value="ECO:0007669"/>
    <property type="project" value="TreeGrafter"/>
</dbReference>
<gene>
    <name evidence="1" type="ORF">CLIB1423_20S01486</name>
</gene>
<dbReference type="CDD" id="cd07067">
    <property type="entry name" value="HP_PGM_like"/>
    <property type="match status" value="1"/>
</dbReference>
<dbReference type="AlphaFoldDB" id="A0A9P0QTY2"/>
<dbReference type="InterPro" id="IPR013078">
    <property type="entry name" value="His_Pase_superF_clade-1"/>
</dbReference>
<dbReference type="PANTHER" id="PTHR48100:SF1">
    <property type="entry name" value="HISTIDINE PHOSPHATASE FAMILY PROTEIN-RELATED"/>
    <property type="match status" value="1"/>
</dbReference>
<dbReference type="EMBL" id="CAKXYY010000020">
    <property type="protein sequence ID" value="CAH2354988.1"/>
    <property type="molecule type" value="Genomic_DNA"/>
</dbReference>
<protein>
    <submittedName>
        <fullName evidence="1">Probable phosphoglycerate mutase Pmu1p</fullName>
    </submittedName>
</protein>
<accession>A0A9P0QTY2</accession>
<dbReference type="GO" id="GO:0005737">
    <property type="term" value="C:cytoplasm"/>
    <property type="evidence" value="ECO:0007669"/>
    <property type="project" value="TreeGrafter"/>
</dbReference>
<comment type="caution">
    <text evidence="1">The sequence shown here is derived from an EMBL/GenBank/DDBJ whole genome shotgun (WGS) entry which is preliminary data.</text>
</comment>
<dbReference type="PANTHER" id="PTHR48100">
    <property type="entry name" value="BROAD-SPECIFICITY PHOSPHATASE YOR283W-RELATED"/>
    <property type="match status" value="1"/>
</dbReference>
<dbReference type="Proteomes" id="UP000837801">
    <property type="component" value="Unassembled WGS sequence"/>
</dbReference>
<dbReference type="Pfam" id="PF00300">
    <property type="entry name" value="His_Phos_1"/>
    <property type="match status" value="1"/>
</dbReference>
<organism evidence="1 2">
    <name type="scientific">[Candida] railenensis</name>
    <dbReference type="NCBI Taxonomy" id="45579"/>
    <lineage>
        <taxon>Eukaryota</taxon>
        <taxon>Fungi</taxon>
        <taxon>Dikarya</taxon>
        <taxon>Ascomycota</taxon>
        <taxon>Saccharomycotina</taxon>
        <taxon>Pichiomycetes</taxon>
        <taxon>Debaryomycetaceae</taxon>
        <taxon>Kurtzmaniella</taxon>
    </lineage>
</organism>
<name>A0A9P0QTY2_9ASCO</name>
<dbReference type="Gene3D" id="3.40.50.1240">
    <property type="entry name" value="Phosphoglycerate mutase-like"/>
    <property type="match status" value="1"/>
</dbReference>
<dbReference type="OrthoDB" id="496981at2759"/>